<feature type="signal peptide" evidence="6">
    <location>
        <begin position="1"/>
        <end position="15"/>
    </location>
</feature>
<dbReference type="EMBL" id="CM004470">
    <property type="protein sequence ID" value="OCT90957.1"/>
    <property type="molecule type" value="Genomic_DNA"/>
</dbReference>
<reference evidence="9" key="1">
    <citation type="journal article" date="2016" name="Nature">
        <title>Genome evolution in the allotetraploid frog Xenopus laevis.</title>
        <authorList>
            <person name="Session A.M."/>
            <person name="Uno Y."/>
            <person name="Kwon T."/>
            <person name="Chapman J.A."/>
            <person name="Toyoda A."/>
            <person name="Takahashi S."/>
            <person name="Fukui A."/>
            <person name="Hikosaka A."/>
            <person name="Suzuki A."/>
            <person name="Kondo M."/>
            <person name="van Heeringen S.J."/>
            <person name="Quigley I."/>
            <person name="Heinz S."/>
            <person name="Ogino H."/>
            <person name="Ochi H."/>
            <person name="Hellsten U."/>
            <person name="Lyons J.B."/>
            <person name="Simakov O."/>
            <person name="Putnam N."/>
            <person name="Stites J."/>
            <person name="Kuroki Y."/>
            <person name="Tanaka T."/>
            <person name="Michiue T."/>
            <person name="Watanabe M."/>
            <person name="Bogdanovic O."/>
            <person name="Lister R."/>
            <person name="Georgiou G."/>
            <person name="Paranjpe S.S."/>
            <person name="van Kruijsbergen I."/>
            <person name="Shu S."/>
            <person name="Carlson J."/>
            <person name="Kinoshita T."/>
            <person name="Ohta Y."/>
            <person name="Mawaribuchi S."/>
            <person name="Jenkins J."/>
            <person name="Grimwood J."/>
            <person name="Schmutz J."/>
            <person name="Mitros T."/>
            <person name="Mozaffari S.V."/>
            <person name="Suzuki Y."/>
            <person name="Haramoto Y."/>
            <person name="Yamamoto T.S."/>
            <person name="Takagi C."/>
            <person name="Heald R."/>
            <person name="Miller K."/>
            <person name="Haudenschild C."/>
            <person name="Kitzman J."/>
            <person name="Nakayama T."/>
            <person name="Izutsu Y."/>
            <person name="Robert J."/>
            <person name="Fortriede J."/>
            <person name="Burns K."/>
            <person name="Lotay V."/>
            <person name="Karimi K."/>
            <person name="Yasuoka Y."/>
            <person name="Dichmann D.S."/>
            <person name="Flajnik M.F."/>
            <person name="Houston D.W."/>
            <person name="Shendure J."/>
            <person name="DuPasquier L."/>
            <person name="Vize P.D."/>
            <person name="Zorn A.M."/>
            <person name="Ito M."/>
            <person name="Marcotte E.M."/>
            <person name="Wallingford J.B."/>
            <person name="Ito Y."/>
            <person name="Asashima M."/>
            <person name="Ueno N."/>
            <person name="Matsuda Y."/>
            <person name="Veenstra G.J."/>
            <person name="Fujiyama A."/>
            <person name="Harland R.M."/>
            <person name="Taira M."/>
            <person name="Rokhsar D.S."/>
        </authorList>
    </citation>
    <scope>NUCLEOTIDE SEQUENCE [LARGE SCALE GENOMIC DNA]</scope>
    <source>
        <strain evidence="9">J</strain>
    </source>
</reference>
<dbReference type="GO" id="GO:0005005">
    <property type="term" value="F:transmembrane-ephrin receptor activity"/>
    <property type="evidence" value="ECO:0007669"/>
    <property type="project" value="TreeGrafter"/>
</dbReference>
<dbReference type="Pfam" id="PF25599">
    <property type="entry name" value="Ephrin_CRD"/>
    <property type="match status" value="1"/>
</dbReference>
<evidence type="ECO:0000256" key="3">
    <source>
        <dbReference type="ARBA" id="ARBA00022840"/>
    </source>
</evidence>
<dbReference type="InterPro" id="IPR001090">
    <property type="entry name" value="Ephrin_rcpt_lig-bd_dom"/>
</dbReference>
<evidence type="ECO:0000256" key="6">
    <source>
        <dbReference type="SAM" id="SignalP"/>
    </source>
</evidence>
<dbReference type="CDD" id="cd10474">
    <property type="entry name" value="EphR_LBD_B4"/>
    <property type="match status" value="1"/>
</dbReference>
<dbReference type="AlphaFoldDB" id="A0A974DI43"/>
<keyword evidence="2" id="KW-0547">Nucleotide-binding</keyword>
<evidence type="ECO:0000256" key="4">
    <source>
        <dbReference type="ARBA" id="ARBA00023136"/>
    </source>
</evidence>
<dbReference type="InterPro" id="IPR050449">
    <property type="entry name" value="Ephrin_rcpt_TKs"/>
</dbReference>
<organism evidence="8 9">
    <name type="scientific">Xenopus laevis</name>
    <name type="common">African clawed frog</name>
    <dbReference type="NCBI Taxonomy" id="8355"/>
    <lineage>
        <taxon>Eukaryota</taxon>
        <taxon>Metazoa</taxon>
        <taxon>Chordata</taxon>
        <taxon>Craniata</taxon>
        <taxon>Vertebrata</taxon>
        <taxon>Euteleostomi</taxon>
        <taxon>Amphibia</taxon>
        <taxon>Batrachia</taxon>
        <taxon>Anura</taxon>
        <taxon>Pipoidea</taxon>
        <taxon>Pipidae</taxon>
        <taxon>Xenopodinae</taxon>
        <taxon>Xenopus</taxon>
        <taxon>Xenopus</taxon>
    </lineage>
</organism>
<evidence type="ECO:0000256" key="5">
    <source>
        <dbReference type="ARBA" id="ARBA00023170"/>
    </source>
</evidence>
<dbReference type="SUPFAM" id="SSF49785">
    <property type="entry name" value="Galactose-binding domain-like"/>
    <property type="match status" value="1"/>
</dbReference>
<dbReference type="Gene3D" id="2.60.120.260">
    <property type="entry name" value="Galactose-binding domain-like"/>
    <property type="match status" value="1"/>
</dbReference>
<dbReference type="PANTHER" id="PTHR46877">
    <property type="entry name" value="EPH RECEPTOR A5"/>
    <property type="match status" value="1"/>
</dbReference>
<dbReference type="InterPro" id="IPR034290">
    <property type="entry name" value="EphB4_rcpt_lig-bd"/>
</dbReference>
<keyword evidence="4" id="KW-0472">Membrane</keyword>
<sequence>MDLWTLFLWLPLSLALEVNLMNTKLETSDLKWTSYPKVDGQWDEMSGLDDEGTPVRTYEICNAHLSNQNNWLRTNYIQRGLASNAYVEITFTMLECSFLSRAGRSCKETFNLYYYQANHDLANDHFPPWMENPWVRVDTVAADFLGRPNRRVSSGSTRINVKTLRIGPLTGDGFYLAFQDQGACMALLAVRVFYRVCPAVVASLASFPKTVSEGLVVSAEGSCVEGAEGPQGRRPTMYCREDGEWAKPAVGECACVAGREEKDGRTKCAAYSRAVQHVGQRMMGAVVQ</sequence>
<dbReference type="Proteomes" id="UP000694892">
    <property type="component" value="Chromosome 3L"/>
</dbReference>
<dbReference type="OMA" id="SWHRQHW"/>
<feature type="domain" description="Eph LBD" evidence="7">
    <location>
        <begin position="17"/>
        <end position="202"/>
    </location>
</feature>
<name>A0A974DI43_XENLA</name>
<dbReference type="PANTHER" id="PTHR46877:SF19">
    <property type="entry name" value="RECEPTOR PROTEIN-TYROSINE KINASE"/>
    <property type="match status" value="1"/>
</dbReference>
<keyword evidence="3" id="KW-0067">ATP-binding</keyword>
<gene>
    <name evidence="8" type="ORF">XELAEV_18019575mg</name>
</gene>
<dbReference type="Pfam" id="PF01404">
    <property type="entry name" value="Ephrin_lbd"/>
    <property type="match status" value="1"/>
</dbReference>
<dbReference type="GO" id="GO:0005524">
    <property type="term" value="F:ATP binding"/>
    <property type="evidence" value="ECO:0007669"/>
    <property type="project" value="UniProtKB-KW"/>
</dbReference>
<evidence type="ECO:0000259" key="7">
    <source>
        <dbReference type="PROSITE" id="PS51550"/>
    </source>
</evidence>
<dbReference type="GO" id="GO:0007411">
    <property type="term" value="P:axon guidance"/>
    <property type="evidence" value="ECO:0007669"/>
    <property type="project" value="TreeGrafter"/>
</dbReference>
<accession>A0A974DI43</accession>
<comment type="subcellular location">
    <subcellularLocation>
        <location evidence="1">Membrane</location>
        <topology evidence="1">Single-pass membrane protein</topology>
    </subcellularLocation>
</comment>
<evidence type="ECO:0000256" key="1">
    <source>
        <dbReference type="ARBA" id="ARBA00004167"/>
    </source>
</evidence>
<evidence type="ECO:0000313" key="8">
    <source>
        <dbReference type="EMBL" id="OCT90957.1"/>
    </source>
</evidence>
<proteinExistence type="predicted"/>
<dbReference type="InterPro" id="IPR008979">
    <property type="entry name" value="Galactose-bd-like_sf"/>
</dbReference>
<evidence type="ECO:0000313" key="9">
    <source>
        <dbReference type="Proteomes" id="UP000694892"/>
    </source>
</evidence>
<keyword evidence="5" id="KW-0675">Receptor</keyword>
<protein>
    <recommendedName>
        <fullName evidence="7">Eph LBD domain-containing protein</fullName>
    </recommendedName>
</protein>
<feature type="chain" id="PRO_5037524460" description="Eph LBD domain-containing protein" evidence="6">
    <location>
        <begin position="16"/>
        <end position="288"/>
    </location>
</feature>
<dbReference type="PROSITE" id="PS51550">
    <property type="entry name" value="EPH_LBD"/>
    <property type="match status" value="1"/>
</dbReference>
<dbReference type="FunFam" id="2.60.120.260:FF:000071">
    <property type="entry name" value="Ephrin type-B receptor 4"/>
    <property type="match status" value="1"/>
</dbReference>
<dbReference type="GO" id="GO:0030425">
    <property type="term" value="C:dendrite"/>
    <property type="evidence" value="ECO:0007669"/>
    <property type="project" value="TreeGrafter"/>
</dbReference>
<dbReference type="SMART" id="SM00615">
    <property type="entry name" value="EPH_lbd"/>
    <property type="match status" value="1"/>
</dbReference>
<dbReference type="GO" id="GO:0005886">
    <property type="term" value="C:plasma membrane"/>
    <property type="evidence" value="ECO:0007669"/>
    <property type="project" value="TreeGrafter"/>
</dbReference>
<dbReference type="Gene3D" id="2.60.40.1770">
    <property type="entry name" value="ephrin a2 ectodomain"/>
    <property type="match status" value="1"/>
</dbReference>
<keyword evidence="6" id="KW-0732">Signal</keyword>
<evidence type="ECO:0000256" key="2">
    <source>
        <dbReference type="ARBA" id="ARBA00022741"/>
    </source>
</evidence>